<keyword evidence="3" id="KW-1185">Reference proteome</keyword>
<dbReference type="AlphaFoldDB" id="A0A934NBN8"/>
<proteinExistence type="predicted"/>
<dbReference type="Proteomes" id="UP000612893">
    <property type="component" value="Unassembled WGS sequence"/>
</dbReference>
<dbReference type="PROSITE" id="PS51725">
    <property type="entry name" value="ABM"/>
    <property type="match status" value="1"/>
</dbReference>
<dbReference type="EMBL" id="JAEKNR010000234">
    <property type="protein sequence ID" value="MBJ7601084.1"/>
    <property type="molecule type" value="Genomic_DNA"/>
</dbReference>
<dbReference type="SUPFAM" id="SSF54909">
    <property type="entry name" value="Dimeric alpha+beta barrel"/>
    <property type="match status" value="1"/>
</dbReference>
<feature type="domain" description="ABM" evidence="1">
    <location>
        <begin position="11"/>
        <end position="100"/>
    </location>
</feature>
<dbReference type="Gene3D" id="3.30.70.100">
    <property type="match status" value="1"/>
</dbReference>
<evidence type="ECO:0000313" key="3">
    <source>
        <dbReference type="Proteomes" id="UP000612893"/>
    </source>
</evidence>
<sequence>MTTISPEQPVVTLINVFTVEPDNQNRLVDLLVEATKQVMSHLPGFVSANIHRGLDGRHVANYAQWESPEAFQRMLGDPEARPHMAQIRELATNEGYLYEVLHVEGRPPG</sequence>
<keyword evidence="2" id="KW-0560">Oxidoreductase</keyword>
<keyword evidence="2" id="KW-0503">Monooxygenase</keyword>
<evidence type="ECO:0000313" key="2">
    <source>
        <dbReference type="EMBL" id="MBJ7601084.1"/>
    </source>
</evidence>
<dbReference type="InterPro" id="IPR011008">
    <property type="entry name" value="Dimeric_a/b-barrel"/>
</dbReference>
<dbReference type="Pfam" id="PF03992">
    <property type="entry name" value="ABM"/>
    <property type="match status" value="1"/>
</dbReference>
<reference evidence="2" key="1">
    <citation type="submission" date="2020-10" db="EMBL/GenBank/DDBJ databases">
        <title>Ca. Dormibacterota MAGs.</title>
        <authorList>
            <person name="Montgomery K."/>
        </authorList>
    </citation>
    <scope>NUCLEOTIDE SEQUENCE [LARGE SCALE GENOMIC DNA]</scope>
    <source>
        <strain evidence="2">SC8812_S17_10</strain>
    </source>
</reference>
<organism evidence="2 3">
    <name type="scientific">Candidatus Nephthysia bennettiae</name>
    <dbReference type="NCBI Taxonomy" id="3127016"/>
    <lineage>
        <taxon>Bacteria</taxon>
        <taxon>Bacillati</taxon>
        <taxon>Candidatus Dormiibacterota</taxon>
        <taxon>Candidatus Dormibacteria</taxon>
        <taxon>Candidatus Dormibacterales</taxon>
        <taxon>Candidatus Dormibacteraceae</taxon>
        <taxon>Candidatus Nephthysia</taxon>
    </lineage>
</organism>
<dbReference type="GO" id="GO:0004497">
    <property type="term" value="F:monooxygenase activity"/>
    <property type="evidence" value="ECO:0007669"/>
    <property type="project" value="UniProtKB-KW"/>
</dbReference>
<dbReference type="InterPro" id="IPR007138">
    <property type="entry name" value="ABM_dom"/>
</dbReference>
<accession>A0A934NBN8</accession>
<dbReference type="RefSeq" id="WP_338205154.1">
    <property type="nucleotide sequence ID" value="NZ_JAEKNR010000234.1"/>
</dbReference>
<gene>
    <name evidence="2" type="ORF">JF922_23805</name>
</gene>
<protein>
    <submittedName>
        <fullName evidence="2">Antibiotic biosynthesis monooxygenase</fullName>
    </submittedName>
</protein>
<evidence type="ECO:0000259" key="1">
    <source>
        <dbReference type="PROSITE" id="PS51725"/>
    </source>
</evidence>
<comment type="caution">
    <text evidence="2">The sequence shown here is derived from an EMBL/GenBank/DDBJ whole genome shotgun (WGS) entry which is preliminary data.</text>
</comment>
<name>A0A934NBN8_9BACT</name>